<gene>
    <name evidence="1" type="ORF">GGQ59_002426</name>
</gene>
<proteinExistence type="predicted"/>
<dbReference type="GO" id="GO:0008233">
    <property type="term" value="F:peptidase activity"/>
    <property type="evidence" value="ECO:0007669"/>
    <property type="project" value="UniProtKB-KW"/>
</dbReference>
<keyword evidence="1" id="KW-0378">Hydrolase</keyword>
<dbReference type="SUPFAM" id="SSF55486">
    <property type="entry name" value="Metalloproteases ('zincins'), catalytic domain"/>
    <property type="match status" value="1"/>
</dbReference>
<evidence type="ECO:0000313" key="1">
    <source>
        <dbReference type="EMBL" id="MBB4659885.1"/>
    </source>
</evidence>
<organism evidence="1 2">
    <name type="scientific">Parvularcula dongshanensis</name>
    <dbReference type="NCBI Taxonomy" id="1173995"/>
    <lineage>
        <taxon>Bacteria</taxon>
        <taxon>Pseudomonadati</taxon>
        <taxon>Pseudomonadota</taxon>
        <taxon>Alphaproteobacteria</taxon>
        <taxon>Parvularculales</taxon>
        <taxon>Parvularculaceae</taxon>
        <taxon>Parvularcula</taxon>
    </lineage>
</organism>
<dbReference type="GO" id="GO:0006508">
    <property type="term" value="P:proteolysis"/>
    <property type="evidence" value="ECO:0007669"/>
    <property type="project" value="UniProtKB-KW"/>
</dbReference>
<dbReference type="CDD" id="cd12952">
    <property type="entry name" value="MMP_ACEL2062"/>
    <property type="match status" value="1"/>
</dbReference>
<keyword evidence="1" id="KW-0645">Protease</keyword>
<dbReference type="InterPro" id="IPR038555">
    <property type="entry name" value="Zincin_1_sf"/>
</dbReference>
<sequence length="131" mass="15076">MKPDLETFGKMAQTAYDELPEAFRRMSADVMIRVADFAEDDVLADLEIDDPYDLLGLYHGVDVTQKSLWDVHAQPDMVFLYRRPILRFWQTGPDTLDEIVRHVLVHEIGHHFGLSDDDMYGLEDDAYGEDG</sequence>
<dbReference type="EMBL" id="JACHOB010000005">
    <property type="protein sequence ID" value="MBB4659885.1"/>
    <property type="molecule type" value="Genomic_DNA"/>
</dbReference>
<dbReference type="InterPro" id="IPR010428">
    <property type="entry name" value="Zincin_1"/>
</dbReference>
<dbReference type="AlphaFoldDB" id="A0A840I6F7"/>
<name>A0A840I6F7_9PROT</name>
<protein>
    <submittedName>
        <fullName evidence="1">Putative Zn-dependent protease with MMP-like domain</fullName>
    </submittedName>
</protein>
<dbReference type="Pfam" id="PF06262">
    <property type="entry name" value="Zincin_1"/>
    <property type="match status" value="1"/>
</dbReference>
<accession>A0A840I6F7</accession>
<dbReference type="RefSeq" id="WP_183818922.1">
    <property type="nucleotide sequence ID" value="NZ_JACHOB010000005.1"/>
</dbReference>
<keyword evidence="2" id="KW-1185">Reference proteome</keyword>
<comment type="caution">
    <text evidence="1">The sequence shown here is derived from an EMBL/GenBank/DDBJ whole genome shotgun (WGS) entry which is preliminary data.</text>
</comment>
<evidence type="ECO:0000313" key="2">
    <source>
        <dbReference type="Proteomes" id="UP000563524"/>
    </source>
</evidence>
<dbReference type="Proteomes" id="UP000563524">
    <property type="component" value="Unassembled WGS sequence"/>
</dbReference>
<reference evidence="1 2" key="1">
    <citation type="submission" date="2020-08" db="EMBL/GenBank/DDBJ databases">
        <title>Genomic Encyclopedia of Type Strains, Phase IV (KMG-IV): sequencing the most valuable type-strain genomes for metagenomic binning, comparative biology and taxonomic classification.</title>
        <authorList>
            <person name="Goeker M."/>
        </authorList>
    </citation>
    <scope>NUCLEOTIDE SEQUENCE [LARGE SCALE GENOMIC DNA]</scope>
    <source>
        <strain evidence="1 2">DSM 102850</strain>
    </source>
</reference>
<dbReference type="Gene3D" id="3.30.2010.20">
    <property type="match status" value="1"/>
</dbReference>